<dbReference type="EMBL" id="CM023471">
    <property type="protein sequence ID" value="KAH7965005.1"/>
    <property type="molecule type" value="Genomic_DNA"/>
</dbReference>
<accession>A0ACB8DAB0</accession>
<organism evidence="1 2">
    <name type="scientific">Dermacentor silvarum</name>
    <name type="common">Tick</name>
    <dbReference type="NCBI Taxonomy" id="543639"/>
    <lineage>
        <taxon>Eukaryota</taxon>
        <taxon>Metazoa</taxon>
        <taxon>Ecdysozoa</taxon>
        <taxon>Arthropoda</taxon>
        <taxon>Chelicerata</taxon>
        <taxon>Arachnida</taxon>
        <taxon>Acari</taxon>
        <taxon>Parasitiformes</taxon>
        <taxon>Ixodida</taxon>
        <taxon>Ixodoidea</taxon>
        <taxon>Ixodidae</taxon>
        <taxon>Rhipicephalinae</taxon>
        <taxon>Dermacentor</taxon>
    </lineage>
</organism>
<sequence>MSRLRCFDPLHKGIVVPRQSVEVDPEQQWACLLGQPAGAFVTAEAYANLVAGPSFDSDYLPQRWPQPSDRLHLKQVLIGNSAHDGTTEIEFKRRMQGSRDLTGLLIEELQSFGLTDFDQLLALYINGTACSDPECAAVVKEMYDDVLFKCPVLYFSEYLSSLSHTVFSYSLDYYTPASNEPDSTLHDDLAMLFGEPLSGVSTNADRSLSRKLIDIVSGFARNGQLPHVSSAAWPKFSSIDTRHRNVAIGHTENKLVTDTRIDKCSLLRRFILPADFHQEAALLTENSARALF</sequence>
<protein>
    <submittedName>
        <fullName evidence="1">Uncharacterized protein</fullName>
    </submittedName>
</protein>
<proteinExistence type="predicted"/>
<evidence type="ECO:0000313" key="2">
    <source>
        <dbReference type="Proteomes" id="UP000821865"/>
    </source>
</evidence>
<comment type="caution">
    <text evidence="1">The sequence shown here is derived from an EMBL/GenBank/DDBJ whole genome shotgun (WGS) entry which is preliminary data.</text>
</comment>
<gene>
    <name evidence="1" type="ORF">HPB49_002770</name>
</gene>
<dbReference type="Proteomes" id="UP000821865">
    <property type="component" value="Chromosome 2"/>
</dbReference>
<evidence type="ECO:0000313" key="1">
    <source>
        <dbReference type="EMBL" id="KAH7965005.1"/>
    </source>
</evidence>
<reference evidence="1" key="1">
    <citation type="submission" date="2020-05" db="EMBL/GenBank/DDBJ databases">
        <title>Large-scale comparative analyses of tick genomes elucidate their genetic diversity and vector capacities.</title>
        <authorList>
            <person name="Jia N."/>
            <person name="Wang J."/>
            <person name="Shi W."/>
            <person name="Du L."/>
            <person name="Sun Y."/>
            <person name="Zhan W."/>
            <person name="Jiang J."/>
            <person name="Wang Q."/>
            <person name="Zhang B."/>
            <person name="Ji P."/>
            <person name="Sakyi L.B."/>
            <person name="Cui X."/>
            <person name="Yuan T."/>
            <person name="Jiang B."/>
            <person name="Yang W."/>
            <person name="Lam T.T.-Y."/>
            <person name="Chang Q."/>
            <person name="Ding S."/>
            <person name="Wang X."/>
            <person name="Zhu J."/>
            <person name="Ruan X."/>
            <person name="Zhao L."/>
            <person name="Wei J."/>
            <person name="Que T."/>
            <person name="Du C."/>
            <person name="Cheng J."/>
            <person name="Dai P."/>
            <person name="Han X."/>
            <person name="Huang E."/>
            <person name="Gao Y."/>
            <person name="Liu J."/>
            <person name="Shao H."/>
            <person name="Ye R."/>
            <person name="Li L."/>
            <person name="Wei W."/>
            <person name="Wang X."/>
            <person name="Wang C."/>
            <person name="Yang T."/>
            <person name="Huo Q."/>
            <person name="Li W."/>
            <person name="Guo W."/>
            <person name="Chen H."/>
            <person name="Zhou L."/>
            <person name="Ni X."/>
            <person name="Tian J."/>
            <person name="Zhou Y."/>
            <person name="Sheng Y."/>
            <person name="Liu T."/>
            <person name="Pan Y."/>
            <person name="Xia L."/>
            <person name="Li J."/>
            <person name="Zhao F."/>
            <person name="Cao W."/>
        </authorList>
    </citation>
    <scope>NUCLEOTIDE SEQUENCE</scope>
    <source>
        <strain evidence="1">Dsil-2018</strain>
    </source>
</reference>
<name>A0ACB8DAB0_DERSI</name>
<keyword evidence="2" id="KW-1185">Reference proteome</keyword>